<feature type="non-terminal residue" evidence="5">
    <location>
        <position position="1"/>
    </location>
</feature>
<dbReference type="GO" id="GO:0034727">
    <property type="term" value="P:piecemeal microautophagy of the nucleus"/>
    <property type="evidence" value="ECO:0007669"/>
    <property type="project" value="TreeGrafter"/>
</dbReference>
<organism evidence="5 6">
    <name type="scientific">Syncephalis pseudoplumigaleata</name>
    <dbReference type="NCBI Taxonomy" id="1712513"/>
    <lineage>
        <taxon>Eukaryota</taxon>
        <taxon>Fungi</taxon>
        <taxon>Fungi incertae sedis</taxon>
        <taxon>Zoopagomycota</taxon>
        <taxon>Zoopagomycotina</taxon>
        <taxon>Zoopagomycetes</taxon>
        <taxon>Zoopagales</taxon>
        <taxon>Piptocephalidaceae</taxon>
        <taxon>Syncephalis</taxon>
    </lineage>
</organism>
<dbReference type="GO" id="GO:0005829">
    <property type="term" value="C:cytosol"/>
    <property type="evidence" value="ECO:0007669"/>
    <property type="project" value="TreeGrafter"/>
</dbReference>
<protein>
    <recommendedName>
        <fullName evidence="3">Autophagy-related protein 13</fullName>
    </recommendedName>
</protein>
<evidence type="ECO:0000313" key="6">
    <source>
        <dbReference type="Proteomes" id="UP000278143"/>
    </source>
</evidence>
<dbReference type="GO" id="GO:1990316">
    <property type="term" value="C:Atg1/ULK1 kinase complex"/>
    <property type="evidence" value="ECO:0007669"/>
    <property type="project" value="InterPro"/>
</dbReference>
<dbReference type="PANTHER" id="PTHR13430">
    <property type="match status" value="1"/>
</dbReference>
<feature type="domain" description="Autophagy-related protein 13 N-terminal" evidence="4">
    <location>
        <begin position="3"/>
        <end position="104"/>
    </location>
</feature>
<dbReference type="Pfam" id="PF10033">
    <property type="entry name" value="ATG13"/>
    <property type="match status" value="1"/>
</dbReference>
<dbReference type="GO" id="GO:0000407">
    <property type="term" value="C:phagophore assembly site"/>
    <property type="evidence" value="ECO:0007669"/>
    <property type="project" value="TreeGrafter"/>
</dbReference>
<dbReference type="PANTHER" id="PTHR13430:SF4">
    <property type="entry name" value="AUTOPHAGY-RELATED PROTEIN 13"/>
    <property type="match status" value="1"/>
</dbReference>
<dbReference type="OrthoDB" id="70161at2759"/>
<dbReference type="GO" id="GO:0000423">
    <property type="term" value="P:mitophagy"/>
    <property type="evidence" value="ECO:0007669"/>
    <property type="project" value="TreeGrafter"/>
</dbReference>
<feature type="non-terminal residue" evidence="5">
    <location>
        <position position="129"/>
    </location>
</feature>
<dbReference type="Proteomes" id="UP000278143">
    <property type="component" value="Unassembled WGS sequence"/>
</dbReference>
<dbReference type="GO" id="GO:0034497">
    <property type="term" value="P:protein localization to phagophore assembly site"/>
    <property type="evidence" value="ECO:0007669"/>
    <property type="project" value="TreeGrafter"/>
</dbReference>
<evidence type="ECO:0000256" key="2">
    <source>
        <dbReference type="ARBA" id="ARBA00023006"/>
    </source>
</evidence>
<evidence type="ECO:0000256" key="1">
    <source>
        <dbReference type="ARBA" id="ARBA00005246"/>
    </source>
</evidence>
<dbReference type="InterPro" id="IPR040182">
    <property type="entry name" value="ATG13"/>
</dbReference>
<dbReference type="InterPro" id="IPR018731">
    <property type="entry name" value="Atg13_N"/>
</dbReference>
<evidence type="ECO:0000259" key="4">
    <source>
        <dbReference type="Pfam" id="PF10033"/>
    </source>
</evidence>
<comment type="similarity">
    <text evidence="1 3">Belongs to the ATG13 family. Fungi subfamily.</text>
</comment>
<keyword evidence="2 3" id="KW-0072">Autophagy</keyword>
<dbReference type="InterPro" id="IPR036570">
    <property type="entry name" value="HORMA_dom_sf"/>
</dbReference>
<sequence length="129" mass="15033">ATSPELPTLYKRCIMFFRALYTYTRLLPAYRLCRRLRRSMGHASPLQVDYRFTTASSARPDEIQLEMPLTDLEPRTVASTHRFEPVDTPAGTFNLQVTYRQYCELTVNDPEQLLSSRLVDMEENYFSPS</sequence>
<keyword evidence="6" id="KW-1185">Reference proteome</keyword>
<dbReference type="Gene3D" id="3.30.900.10">
    <property type="entry name" value="HORMA domain"/>
    <property type="match status" value="1"/>
</dbReference>
<gene>
    <name evidence="5" type="ORF">SYNPS1DRAFT_7906</name>
</gene>
<evidence type="ECO:0000313" key="5">
    <source>
        <dbReference type="EMBL" id="RKP27488.1"/>
    </source>
</evidence>
<dbReference type="AlphaFoldDB" id="A0A4P9Z4Y3"/>
<reference evidence="6" key="1">
    <citation type="journal article" date="2018" name="Nat. Microbiol.">
        <title>Leveraging single-cell genomics to expand the fungal tree of life.</title>
        <authorList>
            <person name="Ahrendt S.R."/>
            <person name="Quandt C.A."/>
            <person name="Ciobanu D."/>
            <person name="Clum A."/>
            <person name="Salamov A."/>
            <person name="Andreopoulos B."/>
            <person name="Cheng J.F."/>
            <person name="Woyke T."/>
            <person name="Pelin A."/>
            <person name="Henrissat B."/>
            <person name="Reynolds N.K."/>
            <person name="Benny G.L."/>
            <person name="Smith M.E."/>
            <person name="James T.Y."/>
            <person name="Grigoriev I.V."/>
        </authorList>
    </citation>
    <scope>NUCLEOTIDE SEQUENCE [LARGE SCALE GENOMIC DNA]</scope>
    <source>
        <strain evidence="6">Benny S71-1</strain>
    </source>
</reference>
<accession>A0A4P9Z4Y3</accession>
<evidence type="ECO:0000256" key="3">
    <source>
        <dbReference type="RuleBase" id="RU361214"/>
    </source>
</evidence>
<dbReference type="EMBL" id="KZ989198">
    <property type="protein sequence ID" value="RKP27488.1"/>
    <property type="molecule type" value="Genomic_DNA"/>
</dbReference>
<proteinExistence type="inferred from homology"/>
<name>A0A4P9Z4Y3_9FUNG</name>